<dbReference type="EnsemblMetazoa" id="XM_014396754.2">
    <property type="protein sequence ID" value="XP_014252240.1"/>
    <property type="gene ID" value="LOC106668223"/>
</dbReference>
<evidence type="ECO:0000313" key="3">
    <source>
        <dbReference type="Proteomes" id="UP000494040"/>
    </source>
</evidence>
<name>A0A8I6RYM3_CIMLE</name>
<protein>
    <submittedName>
        <fullName evidence="2">Uncharacterized protein</fullName>
    </submittedName>
</protein>
<accession>A0A8I6RYM3</accession>
<dbReference type="Proteomes" id="UP000494040">
    <property type="component" value="Unassembled WGS sequence"/>
</dbReference>
<evidence type="ECO:0000256" key="1">
    <source>
        <dbReference type="SAM" id="SignalP"/>
    </source>
</evidence>
<dbReference type="AlphaFoldDB" id="A0A8I6RYM3"/>
<dbReference type="GeneID" id="106668223"/>
<keyword evidence="1" id="KW-0732">Signal</keyword>
<dbReference type="KEGG" id="clec:106668223"/>
<dbReference type="RefSeq" id="XP_014252240.1">
    <property type="nucleotide sequence ID" value="XM_014396754.2"/>
</dbReference>
<proteinExistence type="predicted"/>
<feature type="signal peptide" evidence="1">
    <location>
        <begin position="1"/>
        <end position="19"/>
    </location>
</feature>
<sequence length="110" mass="12096">MYRTLLVTVSLLTAQEAIAICIGYAGACEEMMAMSCCFYPFVGCLQDTRNSTSCISILDAVNLSPEFTSLNPFTPALQNFENASYMFLMEFAPLVNPFLNPITDPLVLFG</sequence>
<keyword evidence="3" id="KW-1185">Reference proteome</keyword>
<evidence type="ECO:0000313" key="2">
    <source>
        <dbReference type="EnsemblMetazoa" id="XP_014252240.1"/>
    </source>
</evidence>
<feature type="chain" id="PRO_5035199638" evidence="1">
    <location>
        <begin position="20"/>
        <end position="110"/>
    </location>
</feature>
<organism evidence="2 3">
    <name type="scientific">Cimex lectularius</name>
    <name type="common">Bed bug</name>
    <name type="synonym">Acanthia lectularia</name>
    <dbReference type="NCBI Taxonomy" id="79782"/>
    <lineage>
        <taxon>Eukaryota</taxon>
        <taxon>Metazoa</taxon>
        <taxon>Ecdysozoa</taxon>
        <taxon>Arthropoda</taxon>
        <taxon>Hexapoda</taxon>
        <taxon>Insecta</taxon>
        <taxon>Pterygota</taxon>
        <taxon>Neoptera</taxon>
        <taxon>Paraneoptera</taxon>
        <taxon>Hemiptera</taxon>
        <taxon>Heteroptera</taxon>
        <taxon>Panheteroptera</taxon>
        <taxon>Cimicomorpha</taxon>
        <taxon>Cimicidae</taxon>
        <taxon>Cimex</taxon>
    </lineage>
</organism>
<reference evidence="2" key="1">
    <citation type="submission" date="2022-01" db="UniProtKB">
        <authorList>
            <consortium name="EnsemblMetazoa"/>
        </authorList>
    </citation>
    <scope>IDENTIFICATION</scope>
</reference>